<sequence length="102" mass="11265">MAVIAERACQSELGQGQMEVDLEKAPNSNLLHSEWEPIDRMESSRNQPLGESSIGAAVVMCNIEPFAASTNRGTGLKKIQWSRKREPPIGGEWATYCEVGCW</sequence>
<gene>
    <name evidence="1" type="ORF">N7468_007688</name>
</gene>
<name>A0A9W9NWX4_9EURO</name>
<dbReference type="AlphaFoldDB" id="A0A9W9NWX4"/>
<dbReference type="Proteomes" id="UP001150941">
    <property type="component" value="Unassembled WGS sequence"/>
</dbReference>
<accession>A0A9W9NWX4</accession>
<reference evidence="1" key="1">
    <citation type="submission" date="2022-11" db="EMBL/GenBank/DDBJ databases">
        <authorList>
            <person name="Petersen C."/>
        </authorList>
    </citation>
    <scope>NUCLEOTIDE SEQUENCE</scope>
    <source>
        <strain evidence="1">IBT 19713</strain>
    </source>
</reference>
<comment type="caution">
    <text evidence="1">The sequence shown here is derived from an EMBL/GenBank/DDBJ whole genome shotgun (WGS) entry which is preliminary data.</text>
</comment>
<reference evidence="1" key="2">
    <citation type="journal article" date="2023" name="IMA Fungus">
        <title>Comparative genomic study of the Penicillium genus elucidates a diverse pangenome and 15 lateral gene transfer events.</title>
        <authorList>
            <person name="Petersen C."/>
            <person name="Sorensen T."/>
            <person name="Nielsen M.R."/>
            <person name="Sondergaard T.E."/>
            <person name="Sorensen J.L."/>
            <person name="Fitzpatrick D.A."/>
            <person name="Frisvad J.C."/>
            <person name="Nielsen K.L."/>
        </authorList>
    </citation>
    <scope>NUCLEOTIDE SEQUENCE</scope>
    <source>
        <strain evidence="1">IBT 19713</strain>
    </source>
</reference>
<protein>
    <submittedName>
        <fullName evidence="1">Uncharacterized protein</fullName>
    </submittedName>
</protein>
<keyword evidence="2" id="KW-1185">Reference proteome</keyword>
<dbReference type="GeneID" id="83204287"/>
<proteinExistence type="predicted"/>
<dbReference type="EMBL" id="JAPQKS010000005">
    <property type="protein sequence ID" value="KAJ5226463.1"/>
    <property type="molecule type" value="Genomic_DNA"/>
</dbReference>
<evidence type="ECO:0000313" key="2">
    <source>
        <dbReference type="Proteomes" id="UP001150941"/>
    </source>
</evidence>
<organism evidence="1 2">
    <name type="scientific">Penicillium chermesinum</name>
    <dbReference type="NCBI Taxonomy" id="63820"/>
    <lineage>
        <taxon>Eukaryota</taxon>
        <taxon>Fungi</taxon>
        <taxon>Dikarya</taxon>
        <taxon>Ascomycota</taxon>
        <taxon>Pezizomycotina</taxon>
        <taxon>Eurotiomycetes</taxon>
        <taxon>Eurotiomycetidae</taxon>
        <taxon>Eurotiales</taxon>
        <taxon>Aspergillaceae</taxon>
        <taxon>Penicillium</taxon>
    </lineage>
</organism>
<evidence type="ECO:0000313" key="1">
    <source>
        <dbReference type="EMBL" id="KAJ5226463.1"/>
    </source>
</evidence>
<dbReference type="RefSeq" id="XP_058329874.1">
    <property type="nucleotide sequence ID" value="XM_058476984.1"/>
</dbReference>